<dbReference type="GeneID" id="25564972"/>
<accession>A0A0L0DB73</accession>
<sequence length="92" mass="9761">MRINVHVREKTIAVQCGDGIQAVIWLARVGVCRFDASYGEELGQPVGVRLEDGVRLDPAAIVAETLEDDGHVWVVLADDVQPSGAPSPATGP</sequence>
<evidence type="ECO:0000313" key="2">
    <source>
        <dbReference type="Proteomes" id="UP000054408"/>
    </source>
</evidence>
<organism evidence="1 2">
    <name type="scientific">Thecamonas trahens ATCC 50062</name>
    <dbReference type="NCBI Taxonomy" id="461836"/>
    <lineage>
        <taxon>Eukaryota</taxon>
        <taxon>Apusozoa</taxon>
        <taxon>Apusomonadida</taxon>
        <taxon>Apusomonadidae</taxon>
        <taxon>Thecamonas</taxon>
    </lineage>
</organism>
<gene>
    <name evidence="1" type="ORF">AMSG_05598</name>
</gene>
<reference evidence="1 2" key="1">
    <citation type="submission" date="2010-05" db="EMBL/GenBank/DDBJ databases">
        <title>The Genome Sequence of Thecamonas trahens ATCC 50062.</title>
        <authorList>
            <consortium name="The Broad Institute Genome Sequencing Platform"/>
            <person name="Russ C."/>
            <person name="Cuomo C."/>
            <person name="Shea T."/>
            <person name="Young S.K."/>
            <person name="Zeng Q."/>
            <person name="Koehrsen M."/>
            <person name="Haas B."/>
            <person name="Borodovsky M."/>
            <person name="Guigo R."/>
            <person name="Alvarado L."/>
            <person name="Berlin A."/>
            <person name="Bochicchio J."/>
            <person name="Borenstein D."/>
            <person name="Chapman S."/>
            <person name="Chen Z."/>
            <person name="Freedman E."/>
            <person name="Gellesch M."/>
            <person name="Goldberg J."/>
            <person name="Griggs A."/>
            <person name="Gujja S."/>
            <person name="Heilman E."/>
            <person name="Heiman D."/>
            <person name="Hepburn T."/>
            <person name="Howarth C."/>
            <person name="Jen D."/>
            <person name="Larson L."/>
            <person name="Mehta T."/>
            <person name="Park D."/>
            <person name="Pearson M."/>
            <person name="Roberts A."/>
            <person name="Saif S."/>
            <person name="Shenoy N."/>
            <person name="Sisk P."/>
            <person name="Stolte C."/>
            <person name="Sykes S."/>
            <person name="Thomson T."/>
            <person name="Walk T."/>
            <person name="White J."/>
            <person name="Yandava C."/>
            <person name="Burger G."/>
            <person name="Gray M.W."/>
            <person name="Holland P.W.H."/>
            <person name="King N."/>
            <person name="Lang F.B.F."/>
            <person name="Roger A.J."/>
            <person name="Ruiz-Trillo I."/>
            <person name="Lander E."/>
            <person name="Nusbaum C."/>
        </authorList>
    </citation>
    <scope>NUCLEOTIDE SEQUENCE [LARGE SCALE GENOMIC DNA]</scope>
    <source>
        <strain evidence="1 2">ATCC 50062</strain>
    </source>
</reference>
<protein>
    <recommendedName>
        <fullName evidence="3">Par3/HAL N-terminal domain-containing protein</fullName>
    </recommendedName>
</protein>
<dbReference type="OrthoDB" id="10248873at2759"/>
<dbReference type="RefSeq" id="XP_013757671.1">
    <property type="nucleotide sequence ID" value="XM_013902217.1"/>
</dbReference>
<evidence type="ECO:0008006" key="3">
    <source>
        <dbReference type="Google" id="ProtNLM"/>
    </source>
</evidence>
<keyword evidence="2" id="KW-1185">Reference proteome</keyword>
<proteinExistence type="predicted"/>
<dbReference type="AlphaFoldDB" id="A0A0L0DB73"/>
<name>A0A0L0DB73_THETB</name>
<dbReference type="OMA" id="ANDVICE"/>
<evidence type="ECO:0000313" key="1">
    <source>
        <dbReference type="EMBL" id="KNC49562.1"/>
    </source>
</evidence>
<dbReference type="Proteomes" id="UP000054408">
    <property type="component" value="Unassembled WGS sequence"/>
</dbReference>
<dbReference type="eggNOG" id="ENOG502S6I2">
    <property type="taxonomic scope" value="Eukaryota"/>
</dbReference>
<dbReference type="EMBL" id="GL349456">
    <property type="protein sequence ID" value="KNC49562.1"/>
    <property type="molecule type" value="Genomic_DNA"/>
</dbReference>